<dbReference type="PANTHER" id="PTHR48016:SF48">
    <property type="entry name" value="SERINE_THREONINE-PROTEIN KINASE BCK1_SLK1_SSP31"/>
    <property type="match status" value="1"/>
</dbReference>
<feature type="region of interest" description="Disordered" evidence="7">
    <location>
        <begin position="905"/>
        <end position="1004"/>
    </location>
</feature>
<dbReference type="EMBL" id="PJQM01000653">
    <property type="protein sequence ID" value="RCI04537.1"/>
    <property type="molecule type" value="Genomic_DNA"/>
</dbReference>
<keyword evidence="10" id="KW-1185">Reference proteome</keyword>
<organism evidence="9 10">
    <name type="scientific">Rhizopus stolonifer</name>
    <name type="common">Rhizopus nigricans</name>
    <dbReference type="NCBI Taxonomy" id="4846"/>
    <lineage>
        <taxon>Eukaryota</taxon>
        <taxon>Fungi</taxon>
        <taxon>Fungi incertae sedis</taxon>
        <taxon>Mucoromycota</taxon>
        <taxon>Mucoromycotina</taxon>
        <taxon>Mucoromycetes</taxon>
        <taxon>Mucorales</taxon>
        <taxon>Mucorineae</taxon>
        <taxon>Rhizopodaceae</taxon>
        <taxon>Rhizopus</taxon>
    </lineage>
</organism>
<dbReference type="PROSITE" id="PS00108">
    <property type="entry name" value="PROTEIN_KINASE_ST"/>
    <property type="match status" value="1"/>
</dbReference>
<keyword evidence="3" id="KW-0418">Kinase</keyword>
<dbReference type="Gene3D" id="1.10.510.10">
    <property type="entry name" value="Transferase(Phosphotransferase) domain 1"/>
    <property type="match status" value="1"/>
</dbReference>
<feature type="region of interest" description="Disordered" evidence="7">
    <location>
        <begin position="1044"/>
        <end position="1075"/>
    </location>
</feature>
<dbReference type="GO" id="GO:0005524">
    <property type="term" value="F:ATP binding"/>
    <property type="evidence" value="ECO:0007669"/>
    <property type="project" value="UniProtKB-UniRule"/>
</dbReference>
<dbReference type="FunFam" id="1.10.510.10:FF:000182">
    <property type="entry name" value="MAP kinase kinase kinase mkh1"/>
    <property type="match status" value="1"/>
</dbReference>
<feature type="region of interest" description="Disordered" evidence="7">
    <location>
        <begin position="669"/>
        <end position="713"/>
    </location>
</feature>
<dbReference type="InterPro" id="IPR011009">
    <property type="entry name" value="Kinase-like_dom_sf"/>
</dbReference>
<evidence type="ECO:0000259" key="8">
    <source>
        <dbReference type="PROSITE" id="PS50011"/>
    </source>
</evidence>
<comment type="caution">
    <text evidence="9">The sequence shown here is derived from an EMBL/GenBank/DDBJ whole genome shotgun (WGS) entry which is preliminary data.</text>
</comment>
<gene>
    <name evidence="9" type="ORF">CU098_001042</name>
</gene>
<dbReference type="PANTHER" id="PTHR48016">
    <property type="entry name" value="MAP KINASE KINASE KINASE SSK2-RELATED-RELATED"/>
    <property type="match status" value="1"/>
</dbReference>
<feature type="compositionally biased region" description="Polar residues" evidence="7">
    <location>
        <begin position="766"/>
        <end position="776"/>
    </location>
</feature>
<keyword evidence="4 5" id="KW-0067">ATP-binding</keyword>
<feature type="coiled-coil region" evidence="6">
    <location>
        <begin position="26"/>
        <end position="53"/>
    </location>
</feature>
<keyword evidence="6" id="KW-0175">Coiled coil</keyword>
<feature type="binding site" evidence="5">
    <location>
        <position position="1213"/>
    </location>
    <ligand>
        <name>ATP</name>
        <dbReference type="ChEBI" id="CHEBI:30616"/>
    </ligand>
</feature>
<dbReference type="Pfam" id="PF08172">
    <property type="entry name" value="CASP_C"/>
    <property type="match status" value="1"/>
</dbReference>
<evidence type="ECO:0000256" key="6">
    <source>
        <dbReference type="SAM" id="Coils"/>
    </source>
</evidence>
<feature type="compositionally biased region" description="Basic and acidic residues" evidence="7">
    <location>
        <begin position="990"/>
        <end position="1000"/>
    </location>
</feature>
<feature type="region of interest" description="Disordered" evidence="7">
    <location>
        <begin position="831"/>
        <end position="874"/>
    </location>
</feature>
<dbReference type="PROSITE" id="PS00107">
    <property type="entry name" value="PROTEIN_KINASE_ATP"/>
    <property type="match status" value="1"/>
</dbReference>
<evidence type="ECO:0000256" key="3">
    <source>
        <dbReference type="ARBA" id="ARBA00022777"/>
    </source>
</evidence>
<dbReference type="InterPro" id="IPR008271">
    <property type="entry name" value="Ser/Thr_kinase_AS"/>
</dbReference>
<feature type="coiled-coil region" evidence="6">
    <location>
        <begin position="198"/>
        <end position="239"/>
    </location>
</feature>
<keyword evidence="2 5" id="KW-0547">Nucleotide-binding</keyword>
<evidence type="ECO:0000256" key="5">
    <source>
        <dbReference type="PROSITE-ProRule" id="PRU10141"/>
    </source>
</evidence>
<feature type="compositionally biased region" description="Polar residues" evidence="7">
    <location>
        <begin position="154"/>
        <end position="182"/>
    </location>
</feature>
<dbReference type="STRING" id="4846.A0A367KQW4"/>
<dbReference type="InterPro" id="IPR050538">
    <property type="entry name" value="MAP_kinase_kinase_kinase"/>
</dbReference>
<sequence length="1481" mass="168710">IAKLIKDADTYRDILQKTETRLSKKIKELTVDFTKLSEENEQLKKKLKEFDDYDEIKRELQIMKYVEFSTGEEEFDAKDVLNEESIKGSLEIQLMEKNKRLETEYTQIKVSHTDMKKENVLNLKSIEDLNIKITEKTQLIQRLEEDLLRFGQKTTDSTEGLSRNSSHTNLTAVNGTPRQSLESTREDKSILPIVMSQRDRFRQKNAELEERSRSLETTLQDTKMEVQSLKADNLKLYERLKFVHVWKEGQQERNGHSVALNMDSSSSGTPARQFRKSPIKVAEDPADKYGKLYEESMNPFTQFHRKEENRRYKALNSADKLTLNLTRVLFSHKCMQIHDPQKHTYPEKVSTKNPDDEWTVKRVILWLEANDFRPAVDFFKDIDMPYLTKLRDKLPLSNTEKNRLAYAIQTLRQKKPEYHLYNRHPSSQHTAEPKTPMIPERKSSSNNEKVSTYVNTPFTPTISLGKKHGRTLSNTIGRHPRNENEGGWKLAIRRPGSGTEHQQSIHVTKDSDTFHSLQVTGMFDPRVIKMSILRKLGLGDPYSRYLFFHENGKNPNAPLGDEELSHICQISDHSSTNRILVKHILEQYKYYHKDGTEFRDFVPHTRPNKSNYYNKNNSFIPQSYGSNTHYAQENMDPIRDHVNRNSSRTPPMRSQHSEKINYVDTPYHQPYSQQNTVQNPDSTFRSVQQETPQKHHMWNTPHTSRQEHTPSLWAVPPNNSQKEGGENTYHITMNGQQQEEKPMTPKVSLWAVPPNQQQLEEKPAASNRSAQSSSLPRQEGGAASLWAVPPNNTYPQEEKVVPTTSLWAVPPSQPQQETKASAVSLWAVHPNNQQQQEKEAPSLWAVPPNNHHEGTSTGPSASHLVNQSQEQKEIPTASLWAVPPNNAYHPEETVPAVSLWAVHPGNGQQQQQEQTAPTASLWAVPPNNGDSMIGPSTDASETPSSLWAVPPKSNSTSSTATSSLWAVTPKSEPQQFSAENLNLHPSISNKTDHENTEDTGSKPSSVRFLSEINLQGEQSSTSSAPQALENGIEQMTLGSKNSLQVDTTSQGASPPSPSSPCPVDGSDEDNWAERPSVERLYKDIDRYLPGHDLDKEIIEAPTPPVYVNALPPGRKLQGHKKSIRNVANEAHRNWKSVITVVRANNLMRRRNTKMWHRAVEQVKPGMKSSVQQPGELPKSKKLQWIRGELIGKGSFGRVYHALNVEAGEWIAVKQVDIPNSKSDYSNPQLTEIKDGLFREISLLEDLDYEYIVQYLGYNVDEEEGHINIFLEYVPGGSVASCLSKTGKFEIPLVQFFTRQILLGLAYLHNRDIMHRDIKAGNILLDENGICKITDFGLSKLSGQDKAYDPHSNNSVMRGTVFWMAPEVVKGTNYNAKVDIWSLGCTVIEMLTGSHPWLDLNMLAALYNLGKYQAPPIPEDLTEDTRDFLNRCFTINPEERPTAEQLLKHPFVQTDPTFEFKKYMKRAEVERRASRRKQLEQQ</sequence>
<dbReference type="Proteomes" id="UP000253551">
    <property type="component" value="Unassembled WGS sequence"/>
</dbReference>
<feature type="region of interest" description="Disordered" evidence="7">
    <location>
        <begin position="154"/>
        <end position="196"/>
    </location>
</feature>
<feature type="compositionally biased region" description="Polar residues" evidence="7">
    <location>
        <begin position="971"/>
        <end position="989"/>
    </location>
</feature>
<feature type="domain" description="Protein kinase" evidence="8">
    <location>
        <begin position="1184"/>
        <end position="1451"/>
    </location>
</feature>
<accession>A0A367KQW4</accession>
<feature type="region of interest" description="Disordered" evidence="7">
    <location>
        <begin position="464"/>
        <end position="486"/>
    </location>
</feature>
<evidence type="ECO:0000256" key="1">
    <source>
        <dbReference type="ARBA" id="ARBA00022679"/>
    </source>
</evidence>
<reference evidence="9 10" key="1">
    <citation type="journal article" date="2018" name="G3 (Bethesda)">
        <title>Phylogenetic and Phylogenomic Definition of Rhizopus Species.</title>
        <authorList>
            <person name="Gryganskyi A.P."/>
            <person name="Golan J."/>
            <person name="Dolatabadi S."/>
            <person name="Mondo S."/>
            <person name="Robb S."/>
            <person name="Idnurm A."/>
            <person name="Muszewska A."/>
            <person name="Steczkiewicz K."/>
            <person name="Masonjones S."/>
            <person name="Liao H.L."/>
            <person name="Gajdeczka M.T."/>
            <person name="Anike F."/>
            <person name="Vuek A."/>
            <person name="Anishchenko I.M."/>
            <person name="Voigt K."/>
            <person name="de Hoog G.S."/>
            <person name="Smith M.E."/>
            <person name="Heitman J."/>
            <person name="Vilgalys R."/>
            <person name="Stajich J.E."/>
        </authorList>
    </citation>
    <scope>NUCLEOTIDE SEQUENCE [LARGE SCALE GENOMIC DNA]</scope>
    <source>
        <strain evidence="9 10">LSU 92-RS-03</strain>
    </source>
</reference>
<dbReference type="OrthoDB" id="266718at2759"/>
<dbReference type="PROSITE" id="PS50011">
    <property type="entry name" value="PROTEIN_KINASE_DOM"/>
    <property type="match status" value="1"/>
</dbReference>
<evidence type="ECO:0000313" key="10">
    <source>
        <dbReference type="Proteomes" id="UP000253551"/>
    </source>
</evidence>
<feature type="compositionally biased region" description="Polar residues" evidence="7">
    <location>
        <begin position="855"/>
        <end position="869"/>
    </location>
</feature>
<feature type="region of interest" description="Disordered" evidence="7">
    <location>
        <begin position="423"/>
        <end position="452"/>
    </location>
</feature>
<feature type="compositionally biased region" description="Low complexity" evidence="7">
    <location>
        <begin position="953"/>
        <end position="963"/>
    </location>
</feature>
<keyword evidence="1" id="KW-0808">Transferase</keyword>
<evidence type="ECO:0000256" key="2">
    <source>
        <dbReference type="ARBA" id="ARBA00022741"/>
    </source>
</evidence>
<dbReference type="GO" id="GO:0000165">
    <property type="term" value="P:MAPK cascade"/>
    <property type="evidence" value="ECO:0007669"/>
    <property type="project" value="UniProtKB-ARBA"/>
</dbReference>
<feature type="compositionally biased region" description="Polar residues" evidence="7">
    <location>
        <begin position="670"/>
        <end position="691"/>
    </location>
</feature>
<dbReference type="Pfam" id="PF00069">
    <property type="entry name" value="Pkinase"/>
    <property type="match status" value="1"/>
</dbReference>
<feature type="region of interest" description="Disordered" evidence="7">
    <location>
        <begin position="758"/>
        <end position="799"/>
    </location>
</feature>
<evidence type="ECO:0000256" key="4">
    <source>
        <dbReference type="ARBA" id="ARBA00022840"/>
    </source>
</evidence>
<dbReference type="Pfam" id="PF14847">
    <property type="entry name" value="Ras_bdg_2"/>
    <property type="match status" value="1"/>
</dbReference>
<dbReference type="InterPro" id="IPR012955">
    <property type="entry name" value="CASP_C"/>
</dbReference>
<dbReference type="InterPro" id="IPR029458">
    <property type="entry name" value="Ras-bd_By2"/>
</dbReference>
<dbReference type="SUPFAM" id="SSF56112">
    <property type="entry name" value="Protein kinase-like (PK-like)"/>
    <property type="match status" value="1"/>
</dbReference>
<dbReference type="SMART" id="SM00220">
    <property type="entry name" value="S_TKc"/>
    <property type="match status" value="1"/>
</dbReference>
<dbReference type="InterPro" id="IPR017441">
    <property type="entry name" value="Protein_kinase_ATP_BS"/>
</dbReference>
<proteinExistence type="predicted"/>
<dbReference type="GO" id="GO:0004672">
    <property type="term" value="F:protein kinase activity"/>
    <property type="evidence" value="ECO:0007669"/>
    <property type="project" value="InterPro"/>
</dbReference>
<evidence type="ECO:0000313" key="9">
    <source>
        <dbReference type="EMBL" id="RCI04537.1"/>
    </source>
</evidence>
<name>A0A367KQW4_RHIST</name>
<dbReference type="InterPro" id="IPR000719">
    <property type="entry name" value="Prot_kinase_dom"/>
</dbReference>
<feature type="non-terminal residue" evidence="9">
    <location>
        <position position="1"/>
    </location>
</feature>
<dbReference type="GO" id="GO:0000139">
    <property type="term" value="C:Golgi membrane"/>
    <property type="evidence" value="ECO:0007669"/>
    <property type="project" value="InterPro"/>
</dbReference>
<protein>
    <recommendedName>
        <fullName evidence="8">Protein kinase domain-containing protein</fullName>
    </recommendedName>
</protein>
<evidence type="ECO:0000256" key="7">
    <source>
        <dbReference type="SAM" id="MobiDB-lite"/>
    </source>
</evidence>
<dbReference type="GO" id="GO:0006891">
    <property type="term" value="P:intra-Golgi vesicle-mediated transport"/>
    <property type="evidence" value="ECO:0007669"/>
    <property type="project" value="InterPro"/>
</dbReference>